<dbReference type="Proteomes" id="UP000054776">
    <property type="component" value="Unassembled WGS sequence"/>
</dbReference>
<evidence type="ECO:0000313" key="1">
    <source>
        <dbReference type="EMBL" id="KRY24127.1"/>
    </source>
</evidence>
<dbReference type="EMBL" id="JYDH01001982">
    <property type="protein sequence ID" value="KRY24127.1"/>
    <property type="molecule type" value="Genomic_DNA"/>
</dbReference>
<sequence length="32" mass="3804">MLFPRVNNHYKSYVSSSLYGETYSMLLRNYGL</sequence>
<protein>
    <submittedName>
        <fullName evidence="1">Uncharacterized protein</fullName>
    </submittedName>
</protein>
<comment type="caution">
    <text evidence="1">The sequence shown here is derived from an EMBL/GenBank/DDBJ whole genome shotgun (WGS) entry which is preliminary data.</text>
</comment>
<name>A0A0V1AH12_TRISP</name>
<reference evidence="1 2" key="1">
    <citation type="submission" date="2015-01" db="EMBL/GenBank/DDBJ databases">
        <title>Evolution of Trichinella species and genotypes.</title>
        <authorList>
            <person name="Korhonen P.K."/>
            <person name="Edoardo P."/>
            <person name="Giuseppe L.R."/>
            <person name="Gasser R.B."/>
        </authorList>
    </citation>
    <scope>NUCLEOTIDE SEQUENCE [LARGE SCALE GENOMIC DNA]</scope>
    <source>
        <strain evidence="1">ISS3</strain>
    </source>
</reference>
<gene>
    <name evidence="1" type="ORF">T01_9518</name>
</gene>
<accession>A0A0V1AH12</accession>
<dbReference type="AlphaFoldDB" id="A0A0V1AH12"/>
<organism evidence="1 2">
    <name type="scientific">Trichinella spiralis</name>
    <name type="common">Trichina worm</name>
    <dbReference type="NCBI Taxonomy" id="6334"/>
    <lineage>
        <taxon>Eukaryota</taxon>
        <taxon>Metazoa</taxon>
        <taxon>Ecdysozoa</taxon>
        <taxon>Nematoda</taxon>
        <taxon>Enoplea</taxon>
        <taxon>Dorylaimia</taxon>
        <taxon>Trichinellida</taxon>
        <taxon>Trichinellidae</taxon>
        <taxon>Trichinella</taxon>
    </lineage>
</organism>
<evidence type="ECO:0000313" key="2">
    <source>
        <dbReference type="Proteomes" id="UP000054776"/>
    </source>
</evidence>
<proteinExistence type="predicted"/>
<dbReference type="InParanoid" id="A0A0V1AH12"/>
<keyword evidence="2" id="KW-1185">Reference proteome</keyword>